<dbReference type="PANTHER" id="PTHR46963">
    <property type="entry name" value="SIMILAR TO RIKEN CDNA E130308A19"/>
    <property type="match status" value="1"/>
</dbReference>
<reference evidence="2 3" key="1">
    <citation type="submission" date="2022-05" db="EMBL/GenBank/DDBJ databases">
        <authorList>
            <consortium name="Genoscope - CEA"/>
            <person name="William W."/>
        </authorList>
    </citation>
    <scope>NUCLEOTIDE SEQUENCE [LARGE SCALE GENOMIC DNA]</scope>
</reference>
<evidence type="ECO:0000313" key="3">
    <source>
        <dbReference type="Proteomes" id="UP001159427"/>
    </source>
</evidence>
<dbReference type="Proteomes" id="UP001159427">
    <property type="component" value="Unassembled WGS sequence"/>
</dbReference>
<protein>
    <submittedName>
        <fullName evidence="2">Uncharacterized protein</fullName>
    </submittedName>
</protein>
<feature type="region of interest" description="Disordered" evidence="1">
    <location>
        <begin position="1"/>
        <end position="31"/>
    </location>
</feature>
<organism evidence="2 3">
    <name type="scientific">Porites evermanni</name>
    <dbReference type="NCBI Taxonomy" id="104178"/>
    <lineage>
        <taxon>Eukaryota</taxon>
        <taxon>Metazoa</taxon>
        <taxon>Cnidaria</taxon>
        <taxon>Anthozoa</taxon>
        <taxon>Hexacorallia</taxon>
        <taxon>Scleractinia</taxon>
        <taxon>Fungiina</taxon>
        <taxon>Poritidae</taxon>
        <taxon>Porites</taxon>
    </lineage>
</organism>
<evidence type="ECO:0000313" key="2">
    <source>
        <dbReference type="EMBL" id="CAH3169757.1"/>
    </source>
</evidence>
<dbReference type="EMBL" id="CALNXI010001462">
    <property type="protein sequence ID" value="CAH3169757.1"/>
    <property type="molecule type" value="Genomic_DNA"/>
</dbReference>
<evidence type="ECO:0000256" key="1">
    <source>
        <dbReference type="SAM" id="MobiDB-lite"/>
    </source>
</evidence>
<gene>
    <name evidence="2" type="ORF">PEVE_00006992</name>
</gene>
<accession>A0ABN8QUI2</accession>
<comment type="caution">
    <text evidence="2">The sequence shown here is derived from an EMBL/GenBank/DDBJ whole genome shotgun (WGS) entry which is preliminary data.</text>
</comment>
<feature type="compositionally biased region" description="Acidic residues" evidence="1">
    <location>
        <begin position="15"/>
        <end position="25"/>
    </location>
</feature>
<feature type="compositionally biased region" description="Polar residues" evidence="1">
    <location>
        <begin position="1"/>
        <end position="14"/>
    </location>
</feature>
<dbReference type="PANTHER" id="PTHR46963:SF2">
    <property type="match status" value="1"/>
</dbReference>
<keyword evidence="3" id="KW-1185">Reference proteome</keyword>
<name>A0ABN8QUI2_9CNID</name>
<proteinExistence type="predicted"/>
<dbReference type="InterPro" id="IPR042838">
    <property type="entry name" value="KIAA1958"/>
</dbReference>
<sequence>MASNQTNRFQSIDSSVEEFIDGQENEDTKKKTKHDVALFHEFLVLKGETRQMDELTPQELNKFLSEFLLTVRRKEDNEEYELNSLRAFFASFERHLKKKKLWTLPYERRPV</sequence>